<proteinExistence type="predicted"/>
<dbReference type="KEGG" id="acom:CEW83_17360"/>
<dbReference type="InterPro" id="IPR003615">
    <property type="entry name" value="HNH_nuc"/>
</dbReference>
<evidence type="ECO:0000259" key="1">
    <source>
        <dbReference type="SMART" id="SM00507"/>
    </source>
</evidence>
<dbReference type="GO" id="GO:0003676">
    <property type="term" value="F:nucleic acid binding"/>
    <property type="evidence" value="ECO:0007669"/>
    <property type="project" value="InterPro"/>
</dbReference>
<dbReference type="Pfam" id="PF01844">
    <property type="entry name" value="HNH"/>
    <property type="match status" value="1"/>
</dbReference>
<dbReference type="GO" id="GO:0008270">
    <property type="term" value="F:zinc ion binding"/>
    <property type="evidence" value="ECO:0007669"/>
    <property type="project" value="InterPro"/>
</dbReference>
<feature type="domain" description="HNH nuclease" evidence="1">
    <location>
        <begin position="207"/>
        <end position="265"/>
    </location>
</feature>
<evidence type="ECO:0000313" key="3">
    <source>
        <dbReference type="Proteomes" id="UP000244930"/>
    </source>
</evidence>
<dbReference type="InterPro" id="IPR002711">
    <property type="entry name" value="HNH"/>
</dbReference>
<organism evidence="2 3">
    <name type="scientific">Parazoarcus communis</name>
    <dbReference type="NCBI Taxonomy" id="41977"/>
    <lineage>
        <taxon>Bacteria</taxon>
        <taxon>Pseudomonadati</taxon>
        <taxon>Pseudomonadota</taxon>
        <taxon>Betaproteobacteria</taxon>
        <taxon>Rhodocyclales</taxon>
        <taxon>Zoogloeaceae</taxon>
        <taxon>Parazoarcus</taxon>
    </lineage>
</organism>
<gene>
    <name evidence="2" type="ORF">CEW83_17360</name>
</gene>
<dbReference type="GO" id="GO:0004519">
    <property type="term" value="F:endonuclease activity"/>
    <property type="evidence" value="ECO:0007669"/>
    <property type="project" value="InterPro"/>
</dbReference>
<dbReference type="CDD" id="cd00085">
    <property type="entry name" value="HNHc"/>
    <property type="match status" value="1"/>
</dbReference>
<dbReference type="RefSeq" id="WP_108950468.1">
    <property type="nucleotide sequence ID" value="NZ_CP022187.1"/>
</dbReference>
<keyword evidence="3" id="KW-1185">Reference proteome</keyword>
<sequence>MSSLSEVPEHQNHEREAVLFAAAARALGAYGYSLLEFDVGGKKARRRYVNCVSPNGETCSIWIKSATHWPQMAEAVRFPWKKLAVSPDGVGAVTVACEAAAERGATHLLAIAGDENSGVLSVARLYTLPDVPPLVATQSAAINSVFYRAHSAALVLQAIAPEFAEAVAAANAAGIDILSRPRLGSTAIVEKTVTRVRSGNVYRRDPKVRAKVLQIAGGRCECCGDLGFLTEAGERYLETHHVVGVSERGPDSSGNIVAVCPLCHRKAHYAADRIQIERKMLEAIRRRGRSN</sequence>
<dbReference type="SMART" id="SM00507">
    <property type="entry name" value="HNHc"/>
    <property type="match status" value="1"/>
</dbReference>
<dbReference type="Proteomes" id="UP000244930">
    <property type="component" value="Chromosome"/>
</dbReference>
<accession>A0A2U8GST3</accession>
<dbReference type="EMBL" id="CP022187">
    <property type="protein sequence ID" value="AWI76769.1"/>
    <property type="molecule type" value="Genomic_DNA"/>
</dbReference>
<dbReference type="AlphaFoldDB" id="A0A2U8GST3"/>
<protein>
    <recommendedName>
        <fullName evidence="1">HNH nuclease domain-containing protein</fullName>
    </recommendedName>
</protein>
<name>A0A2U8GST3_9RHOO</name>
<dbReference type="Gene3D" id="1.10.30.50">
    <property type="match status" value="1"/>
</dbReference>
<reference evidence="2 3" key="1">
    <citation type="submission" date="2017-06" db="EMBL/GenBank/DDBJ databases">
        <title>Azoarcus.</title>
        <authorList>
            <person name="Woo J.-H."/>
            <person name="Kim H.-S."/>
        </authorList>
    </citation>
    <scope>NUCLEOTIDE SEQUENCE [LARGE SCALE GENOMIC DNA]</scope>
    <source>
        <strain evidence="2 3">TSPY31</strain>
    </source>
</reference>
<evidence type="ECO:0000313" key="2">
    <source>
        <dbReference type="EMBL" id="AWI76769.1"/>
    </source>
</evidence>